<dbReference type="AlphaFoldDB" id="A0A379DAN2"/>
<keyword evidence="1" id="KW-1133">Transmembrane helix</keyword>
<organism evidence="2 3">
    <name type="scientific">Peptoniphilus indolicus</name>
    <dbReference type="NCBI Taxonomy" id="33030"/>
    <lineage>
        <taxon>Bacteria</taxon>
        <taxon>Bacillati</taxon>
        <taxon>Bacillota</taxon>
        <taxon>Tissierellia</taxon>
        <taxon>Tissierellales</taxon>
        <taxon>Peptoniphilaceae</taxon>
        <taxon>Peptoniphilus</taxon>
    </lineage>
</organism>
<feature type="transmembrane region" description="Helical" evidence="1">
    <location>
        <begin position="46"/>
        <end position="67"/>
    </location>
</feature>
<name>A0A379DAN2_9FIRM</name>
<proteinExistence type="predicted"/>
<evidence type="ECO:0000313" key="2">
    <source>
        <dbReference type="EMBL" id="SUB75076.1"/>
    </source>
</evidence>
<feature type="transmembrane region" description="Helical" evidence="1">
    <location>
        <begin position="79"/>
        <end position="98"/>
    </location>
</feature>
<reference evidence="2 3" key="1">
    <citation type="submission" date="2018-06" db="EMBL/GenBank/DDBJ databases">
        <authorList>
            <consortium name="Pathogen Informatics"/>
            <person name="Doyle S."/>
        </authorList>
    </citation>
    <scope>NUCLEOTIDE SEQUENCE [LARGE SCALE GENOMIC DNA]</scope>
    <source>
        <strain evidence="2 3">NCTC11088</strain>
    </source>
</reference>
<sequence length="105" mass="12148">MKKDKRQKLSLKNYIFSFGATSWILTTPLCVDIGHGDFNNPTPIKFEVVIFFILTILGILANLHSIFINRELKWTQKGFAFMVILWQLCTILLMKAIIEQKGLFL</sequence>
<gene>
    <name evidence="2" type="ORF">NCTC11088_00839</name>
</gene>
<dbReference type="RefSeq" id="WP_004820604.1">
    <property type="nucleotide sequence ID" value="NZ_UGTH01000001.1"/>
</dbReference>
<evidence type="ECO:0000313" key="3">
    <source>
        <dbReference type="Proteomes" id="UP000254777"/>
    </source>
</evidence>
<dbReference type="EMBL" id="UGTH01000001">
    <property type="protein sequence ID" value="SUB75076.1"/>
    <property type="molecule type" value="Genomic_DNA"/>
</dbReference>
<accession>A0A379DAN2</accession>
<keyword evidence="1" id="KW-0812">Transmembrane</keyword>
<dbReference type="Proteomes" id="UP000254777">
    <property type="component" value="Unassembled WGS sequence"/>
</dbReference>
<keyword evidence="1" id="KW-0472">Membrane</keyword>
<protein>
    <submittedName>
        <fullName evidence="2">Uncharacterized protein</fullName>
    </submittedName>
</protein>
<evidence type="ECO:0000256" key="1">
    <source>
        <dbReference type="SAM" id="Phobius"/>
    </source>
</evidence>